<dbReference type="PANTHER" id="PTHR43386:SF1">
    <property type="entry name" value="D,D-DIPEPTIDE TRANSPORT SYSTEM PERMEASE PROTEIN DDPC-RELATED"/>
    <property type="match status" value="1"/>
</dbReference>
<dbReference type="Pfam" id="PF12911">
    <property type="entry name" value="OppC_N"/>
    <property type="match status" value="1"/>
</dbReference>
<keyword evidence="12" id="KW-1185">Reference proteome</keyword>
<name>A0A1W7AA84_9STAP</name>
<dbReference type="SUPFAM" id="SSF161098">
    <property type="entry name" value="MetI-like"/>
    <property type="match status" value="1"/>
</dbReference>
<keyword evidence="6 9" id="KW-1133">Transmembrane helix</keyword>
<dbReference type="GO" id="GO:0005886">
    <property type="term" value="C:plasma membrane"/>
    <property type="evidence" value="ECO:0007669"/>
    <property type="project" value="UniProtKB-SubCell"/>
</dbReference>
<feature type="transmembrane region" description="Helical" evidence="9">
    <location>
        <begin position="214"/>
        <end position="236"/>
    </location>
</feature>
<dbReference type="NCBIfam" id="NF045476">
    <property type="entry name" value="Opp4C"/>
    <property type="match status" value="1"/>
</dbReference>
<protein>
    <submittedName>
        <fullName evidence="11">Dipeptide transport system permease protein DppC</fullName>
    </submittedName>
</protein>
<comment type="similarity">
    <text evidence="9">Belongs to the binding-protein-dependent transport system permease family.</text>
</comment>
<proteinExistence type="inferred from homology"/>
<evidence type="ECO:0000256" key="8">
    <source>
        <dbReference type="ARBA" id="ARBA00023136"/>
    </source>
</evidence>
<dbReference type="InterPro" id="IPR050366">
    <property type="entry name" value="BP-dependent_transpt_permease"/>
</dbReference>
<dbReference type="KEGG" id="mcak:MCCS_08300"/>
<feature type="transmembrane region" description="Helical" evidence="9">
    <location>
        <begin position="98"/>
        <end position="122"/>
    </location>
</feature>
<gene>
    <name evidence="11" type="primary">dppC</name>
    <name evidence="11" type="ORF">MCCS_08300</name>
</gene>
<reference evidence="11 12" key="1">
    <citation type="journal article" date="2017" name="Int. J. Syst. Evol. Microbiol.">
        <title>Macrococcus canis sp. nov., a skin bacterium associated with infections in dogs.</title>
        <authorList>
            <person name="Gobeli Brawand S."/>
            <person name="Cotting K."/>
            <person name="Gomez-Sanz E."/>
            <person name="Collaud A."/>
            <person name="Thomann A."/>
            <person name="Brodard I."/>
            <person name="Rodriguez-Campos S."/>
            <person name="Strauss C."/>
            <person name="Perreten V."/>
        </authorList>
    </citation>
    <scope>NUCLEOTIDE SEQUENCE [LARGE SCALE GENOMIC DNA]</scope>
    <source>
        <strain evidence="11 12">KM45013</strain>
    </source>
</reference>
<dbReference type="CDD" id="cd06261">
    <property type="entry name" value="TM_PBP2"/>
    <property type="match status" value="1"/>
</dbReference>
<dbReference type="OrthoDB" id="9797472at2"/>
<evidence type="ECO:0000256" key="2">
    <source>
        <dbReference type="ARBA" id="ARBA00022448"/>
    </source>
</evidence>
<evidence type="ECO:0000256" key="4">
    <source>
        <dbReference type="ARBA" id="ARBA00022596"/>
    </source>
</evidence>
<dbReference type="EMBL" id="CP021059">
    <property type="protein sequence ID" value="ARQ06478.1"/>
    <property type="molecule type" value="Genomic_DNA"/>
</dbReference>
<keyword evidence="7" id="KW-0406">Ion transport</keyword>
<dbReference type="Proteomes" id="UP000194154">
    <property type="component" value="Chromosome"/>
</dbReference>
<dbReference type="PANTHER" id="PTHR43386">
    <property type="entry name" value="OLIGOPEPTIDE TRANSPORT SYSTEM PERMEASE PROTEIN APPC"/>
    <property type="match status" value="1"/>
</dbReference>
<dbReference type="STRING" id="1855823.MCCS_08300"/>
<feature type="transmembrane region" description="Helical" evidence="9">
    <location>
        <begin position="161"/>
        <end position="183"/>
    </location>
</feature>
<evidence type="ECO:0000256" key="5">
    <source>
        <dbReference type="ARBA" id="ARBA00022692"/>
    </source>
</evidence>
<keyword evidence="2 9" id="KW-0813">Transport</keyword>
<dbReference type="Gene3D" id="1.10.3720.10">
    <property type="entry name" value="MetI-like"/>
    <property type="match status" value="1"/>
</dbReference>
<evidence type="ECO:0000256" key="6">
    <source>
        <dbReference type="ARBA" id="ARBA00022989"/>
    </source>
</evidence>
<dbReference type="GO" id="GO:0015675">
    <property type="term" value="P:nickel cation transport"/>
    <property type="evidence" value="ECO:0007669"/>
    <property type="project" value="UniProtKB-KW"/>
</dbReference>
<organism evidence="11 12">
    <name type="scientific">Macrococcoides canis</name>
    <dbReference type="NCBI Taxonomy" id="1855823"/>
    <lineage>
        <taxon>Bacteria</taxon>
        <taxon>Bacillati</taxon>
        <taxon>Bacillota</taxon>
        <taxon>Bacilli</taxon>
        <taxon>Bacillales</taxon>
        <taxon>Staphylococcaceae</taxon>
        <taxon>Macrococcoides</taxon>
    </lineage>
</organism>
<dbReference type="PROSITE" id="PS50928">
    <property type="entry name" value="ABC_TM1"/>
    <property type="match status" value="1"/>
</dbReference>
<evidence type="ECO:0000256" key="7">
    <source>
        <dbReference type="ARBA" id="ARBA00023112"/>
    </source>
</evidence>
<sequence>MNTVKTETVNVKPKKVAKSPLQIARAKFMKNKLAMGALITLLSIFIISLLSPLIAPYDPNLQNLVLIKGDMSPEHWLGTDAGGRDILSRLLYSGRVSLIFGLVTTVGLLIIGVLIGMISGYYGGWVDTLLMRFTEFVMLFPFLPFAIVLNATFSDKIKNPYGSAMILAAVLIALSWVGIARLVRGKVMQEKENEYFLAAKSIGTPTYKILFKHLFPNILSVIIVQATLLFAVQIVAEAGLSFLGFGIDKSTPTWGNMLSDAQEGDILRGKPWIWMPPAIAITVTILCINFIGEGIKDAMNPKSNR</sequence>
<feature type="domain" description="ABC transmembrane type-1" evidence="10">
    <location>
        <begin position="94"/>
        <end position="292"/>
    </location>
</feature>
<accession>A0A1W7AA84</accession>
<dbReference type="GeneID" id="35294965"/>
<keyword evidence="7" id="KW-0921">Nickel transport</keyword>
<keyword evidence="4" id="KW-0533">Nickel</keyword>
<dbReference type="InterPro" id="IPR025966">
    <property type="entry name" value="OppC_N"/>
</dbReference>
<dbReference type="InterPro" id="IPR000515">
    <property type="entry name" value="MetI-like"/>
</dbReference>
<evidence type="ECO:0000313" key="11">
    <source>
        <dbReference type="EMBL" id="ARQ06478.1"/>
    </source>
</evidence>
<keyword evidence="5 9" id="KW-0812">Transmembrane</keyword>
<evidence type="ECO:0000259" key="10">
    <source>
        <dbReference type="PROSITE" id="PS50928"/>
    </source>
</evidence>
<dbReference type="AlphaFoldDB" id="A0A1W7AA84"/>
<dbReference type="InterPro" id="IPR053523">
    <property type="entry name" value="Oligopeptide_permease_AppC"/>
</dbReference>
<dbReference type="Pfam" id="PF00528">
    <property type="entry name" value="BPD_transp_1"/>
    <property type="match status" value="1"/>
</dbReference>
<feature type="transmembrane region" description="Helical" evidence="9">
    <location>
        <begin position="272"/>
        <end position="292"/>
    </location>
</feature>
<evidence type="ECO:0000313" key="12">
    <source>
        <dbReference type="Proteomes" id="UP000194154"/>
    </source>
</evidence>
<dbReference type="RefSeq" id="WP_086042144.1">
    <property type="nucleotide sequence ID" value="NZ_CBCRZA010000001.1"/>
</dbReference>
<evidence type="ECO:0000256" key="3">
    <source>
        <dbReference type="ARBA" id="ARBA00022475"/>
    </source>
</evidence>
<dbReference type="InterPro" id="IPR035906">
    <property type="entry name" value="MetI-like_sf"/>
</dbReference>
<keyword evidence="3" id="KW-1003">Cell membrane</keyword>
<comment type="subcellular location">
    <subcellularLocation>
        <location evidence="1 9">Cell membrane</location>
        <topology evidence="1 9">Multi-pass membrane protein</topology>
    </subcellularLocation>
</comment>
<evidence type="ECO:0000256" key="9">
    <source>
        <dbReference type="RuleBase" id="RU363032"/>
    </source>
</evidence>
<feature type="transmembrane region" description="Helical" evidence="9">
    <location>
        <begin position="129"/>
        <end position="149"/>
    </location>
</feature>
<dbReference type="GO" id="GO:0055085">
    <property type="term" value="P:transmembrane transport"/>
    <property type="evidence" value="ECO:0007669"/>
    <property type="project" value="InterPro"/>
</dbReference>
<keyword evidence="8 9" id="KW-0472">Membrane</keyword>
<evidence type="ECO:0000256" key="1">
    <source>
        <dbReference type="ARBA" id="ARBA00004651"/>
    </source>
</evidence>
<feature type="transmembrane region" description="Helical" evidence="9">
    <location>
        <begin position="33"/>
        <end position="55"/>
    </location>
</feature>